<name>A0A5B7CEQ8_PORTR</name>
<keyword evidence="3" id="KW-1185">Reference proteome</keyword>
<feature type="region of interest" description="Disordered" evidence="1">
    <location>
        <begin position="1"/>
        <end position="26"/>
    </location>
</feature>
<feature type="region of interest" description="Disordered" evidence="1">
    <location>
        <begin position="58"/>
        <end position="79"/>
    </location>
</feature>
<evidence type="ECO:0000313" key="3">
    <source>
        <dbReference type="Proteomes" id="UP000324222"/>
    </source>
</evidence>
<evidence type="ECO:0000256" key="1">
    <source>
        <dbReference type="SAM" id="MobiDB-lite"/>
    </source>
</evidence>
<accession>A0A5B7CEQ8</accession>
<gene>
    <name evidence="2" type="ORF">E2C01_000284</name>
</gene>
<comment type="caution">
    <text evidence="2">The sequence shown here is derived from an EMBL/GenBank/DDBJ whole genome shotgun (WGS) entry which is preliminary data.</text>
</comment>
<organism evidence="2 3">
    <name type="scientific">Portunus trituberculatus</name>
    <name type="common">Swimming crab</name>
    <name type="synonym">Neptunus trituberculatus</name>
    <dbReference type="NCBI Taxonomy" id="210409"/>
    <lineage>
        <taxon>Eukaryota</taxon>
        <taxon>Metazoa</taxon>
        <taxon>Ecdysozoa</taxon>
        <taxon>Arthropoda</taxon>
        <taxon>Crustacea</taxon>
        <taxon>Multicrustacea</taxon>
        <taxon>Malacostraca</taxon>
        <taxon>Eumalacostraca</taxon>
        <taxon>Eucarida</taxon>
        <taxon>Decapoda</taxon>
        <taxon>Pleocyemata</taxon>
        <taxon>Brachyura</taxon>
        <taxon>Eubrachyura</taxon>
        <taxon>Portunoidea</taxon>
        <taxon>Portunidae</taxon>
        <taxon>Portuninae</taxon>
        <taxon>Portunus</taxon>
    </lineage>
</organism>
<reference evidence="2 3" key="1">
    <citation type="submission" date="2019-05" db="EMBL/GenBank/DDBJ databases">
        <title>Another draft genome of Portunus trituberculatus and its Hox gene families provides insights of decapod evolution.</title>
        <authorList>
            <person name="Jeong J.-H."/>
            <person name="Song I."/>
            <person name="Kim S."/>
            <person name="Choi T."/>
            <person name="Kim D."/>
            <person name="Ryu S."/>
            <person name="Kim W."/>
        </authorList>
    </citation>
    <scope>NUCLEOTIDE SEQUENCE [LARGE SCALE GENOMIC DNA]</scope>
    <source>
        <tissue evidence="2">Muscle</tissue>
    </source>
</reference>
<dbReference type="Proteomes" id="UP000324222">
    <property type="component" value="Unassembled WGS sequence"/>
</dbReference>
<dbReference type="AlphaFoldDB" id="A0A5B7CEQ8"/>
<protein>
    <submittedName>
        <fullName evidence="2">Uncharacterized protein</fullName>
    </submittedName>
</protein>
<feature type="compositionally biased region" description="Basic and acidic residues" evidence="1">
    <location>
        <begin position="8"/>
        <end position="24"/>
    </location>
</feature>
<dbReference type="EMBL" id="VSRR010000006">
    <property type="protein sequence ID" value="MPC07718.1"/>
    <property type="molecule type" value="Genomic_DNA"/>
</dbReference>
<sequence>MAGKPRATHREERHKAGRYTRRETSQGISALRDEGTGMARLRGRWSIKAELSVDQISREGGKVGSGKPLDQHHHYHRHSAKNPLIPPFFPLLSRPFLCPSFPFPFLHPSGVAANKKLN</sequence>
<proteinExistence type="predicted"/>
<evidence type="ECO:0000313" key="2">
    <source>
        <dbReference type="EMBL" id="MPC07718.1"/>
    </source>
</evidence>